<feature type="domain" description="F-box" evidence="2">
    <location>
        <begin position="50"/>
        <end position="115"/>
    </location>
</feature>
<evidence type="ECO:0000259" key="2">
    <source>
        <dbReference type="Pfam" id="PF12937"/>
    </source>
</evidence>
<dbReference type="Proteomes" id="UP000283269">
    <property type="component" value="Unassembled WGS sequence"/>
</dbReference>
<protein>
    <recommendedName>
        <fullName evidence="2">F-box domain-containing protein</fullName>
    </recommendedName>
</protein>
<evidence type="ECO:0000313" key="4">
    <source>
        <dbReference type="Proteomes" id="UP000283269"/>
    </source>
</evidence>
<keyword evidence="4" id="KW-1185">Reference proteome</keyword>
<accession>A0A409XKK7</accession>
<evidence type="ECO:0000313" key="3">
    <source>
        <dbReference type="EMBL" id="PPQ91287.1"/>
    </source>
</evidence>
<dbReference type="STRING" id="93625.A0A409XKK7"/>
<dbReference type="InParanoid" id="A0A409XKK7"/>
<dbReference type="OrthoDB" id="2269034at2759"/>
<gene>
    <name evidence="3" type="ORF">CVT25_006232</name>
</gene>
<dbReference type="InterPro" id="IPR001810">
    <property type="entry name" value="F-box_dom"/>
</dbReference>
<dbReference type="AlphaFoldDB" id="A0A409XKK7"/>
<feature type="compositionally biased region" description="Basic and acidic residues" evidence="1">
    <location>
        <begin position="12"/>
        <end position="30"/>
    </location>
</feature>
<sequence>MTAGRFIPPKTPELKLYRSTKGDGQKDVKTQPDPPYMQPSSKGSKAVAAIPTEIWTEIFHLSLHFHSAGNGSAEPPSYPSPSSSLSHNPLIIAQVCRYWREIVFKDATFWTRIYVRVRSKSSEYANQMVLLQKRVDRSKDLPLSLTVVGEREEPLAHEKVPTPTEICDFIKKNHTRLHTLDITFSPIISRQYHTDILPLGDFPELQSLTLRAAEIGRNRYRPPRVTITAPKLSQMSVVGRMYVGGTLRSLPADSQHRDSSPYLTTKKAIIHEQHVIDFMKSFSKDEQNLHGGDGEEVAVVEEIYYTNECELATNPASFEHPQITLCNLTSFTAKFGAPSNCAWLLRHMQCSSLTTLDLVIRGQGPSPLADIGDFITRNGEYLQVLRLSAVDVHEAELLEVLSAHGGSLKELHLAHIKGVYAAGSLISNEMFRRLTPTLDAAAHEDDDYHECILPNLRKFSYVGHAKDLALSCILKMVERRATVMLSRRKERRNVANVAAVLDSFILKSKDCFAAEDPKVVRSFQGLLDEGHTYLHIEASGKPIVQSNRS</sequence>
<comment type="caution">
    <text evidence="3">The sequence shown here is derived from an EMBL/GenBank/DDBJ whole genome shotgun (WGS) entry which is preliminary data.</text>
</comment>
<proteinExistence type="predicted"/>
<organism evidence="3 4">
    <name type="scientific">Psilocybe cyanescens</name>
    <dbReference type="NCBI Taxonomy" id="93625"/>
    <lineage>
        <taxon>Eukaryota</taxon>
        <taxon>Fungi</taxon>
        <taxon>Dikarya</taxon>
        <taxon>Basidiomycota</taxon>
        <taxon>Agaricomycotina</taxon>
        <taxon>Agaricomycetes</taxon>
        <taxon>Agaricomycetidae</taxon>
        <taxon>Agaricales</taxon>
        <taxon>Agaricineae</taxon>
        <taxon>Strophariaceae</taxon>
        <taxon>Psilocybe</taxon>
    </lineage>
</organism>
<feature type="region of interest" description="Disordered" evidence="1">
    <location>
        <begin position="1"/>
        <end position="43"/>
    </location>
</feature>
<reference evidence="3 4" key="1">
    <citation type="journal article" date="2018" name="Evol. Lett.">
        <title>Horizontal gene cluster transfer increased hallucinogenic mushroom diversity.</title>
        <authorList>
            <person name="Reynolds H.T."/>
            <person name="Vijayakumar V."/>
            <person name="Gluck-Thaler E."/>
            <person name="Korotkin H.B."/>
            <person name="Matheny P.B."/>
            <person name="Slot J.C."/>
        </authorList>
    </citation>
    <scope>NUCLEOTIDE SEQUENCE [LARGE SCALE GENOMIC DNA]</scope>
    <source>
        <strain evidence="3 4">2631</strain>
    </source>
</reference>
<dbReference type="EMBL" id="NHYD01001402">
    <property type="protein sequence ID" value="PPQ91287.1"/>
    <property type="molecule type" value="Genomic_DNA"/>
</dbReference>
<name>A0A409XKK7_PSICY</name>
<dbReference type="Pfam" id="PF12937">
    <property type="entry name" value="F-box-like"/>
    <property type="match status" value="1"/>
</dbReference>
<evidence type="ECO:0000256" key="1">
    <source>
        <dbReference type="SAM" id="MobiDB-lite"/>
    </source>
</evidence>